<feature type="region of interest" description="Disordered" evidence="6">
    <location>
        <begin position="67"/>
        <end position="91"/>
    </location>
</feature>
<comment type="subcellular location">
    <subcellularLocation>
        <location evidence="1">Secreted</location>
    </subcellularLocation>
</comment>
<keyword evidence="9" id="KW-1185">Reference proteome</keyword>
<evidence type="ECO:0000256" key="4">
    <source>
        <dbReference type="ARBA" id="ARBA00022729"/>
    </source>
</evidence>
<keyword evidence="3" id="KW-0964">Secreted</keyword>
<protein>
    <submittedName>
        <fullName evidence="8">Uncharacterized protein</fullName>
    </submittedName>
</protein>
<evidence type="ECO:0000256" key="2">
    <source>
        <dbReference type="ARBA" id="ARBA00005416"/>
    </source>
</evidence>
<evidence type="ECO:0000256" key="3">
    <source>
        <dbReference type="ARBA" id="ARBA00022525"/>
    </source>
</evidence>
<dbReference type="PANTHER" id="PTHR36349">
    <property type="entry name" value="PROTEIN CLAVATA 3"/>
    <property type="match status" value="1"/>
</dbReference>
<gene>
    <name evidence="8" type="ORF">EZV62_002114</name>
</gene>
<dbReference type="Proteomes" id="UP000323000">
    <property type="component" value="Chromosome 1"/>
</dbReference>
<evidence type="ECO:0000256" key="1">
    <source>
        <dbReference type="ARBA" id="ARBA00004613"/>
    </source>
</evidence>
<reference evidence="9" key="1">
    <citation type="journal article" date="2019" name="Gigascience">
        <title>De novo genome assembly of the endangered Acer yangbiense, a plant species with extremely small populations endemic to Yunnan Province, China.</title>
        <authorList>
            <person name="Yang J."/>
            <person name="Wariss H.M."/>
            <person name="Tao L."/>
            <person name="Zhang R."/>
            <person name="Yun Q."/>
            <person name="Hollingsworth P."/>
            <person name="Dao Z."/>
            <person name="Luo G."/>
            <person name="Guo H."/>
            <person name="Ma Y."/>
            <person name="Sun W."/>
        </authorList>
    </citation>
    <scope>NUCLEOTIDE SEQUENCE [LARGE SCALE GENOMIC DNA]</scope>
    <source>
        <strain evidence="9">cv. Malutang</strain>
    </source>
</reference>
<dbReference type="GO" id="GO:0033612">
    <property type="term" value="F:receptor serine/threonine kinase binding"/>
    <property type="evidence" value="ECO:0007669"/>
    <property type="project" value="InterPro"/>
</dbReference>
<feature type="signal peptide" evidence="7">
    <location>
        <begin position="1"/>
        <end position="20"/>
    </location>
</feature>
<dbReference type="EMBL" id="VAHF01000001">
    <property type="protein sequence ID" value="TXG73535.1"/>
    <property type="molecule type" value="Genomic_DNA"/>
</dbReference>
<dbReference type="GO" id="GO:0030154">
    <property type="term" value="P:cell differentiation"/>
    <property type="evidence" value="ECO:0007669"/>
    <property type="project" value="UniProtKB-KW"/>
</dbReference>
<feature type="chain" id="PRO_5022766776" evidence="7">
    <location>
        <begin position="21"/>
        <end position="91"/>
    </location>
</feature>
<dbReference type="PANTHER" id="PTHR36349:SF2">
    <property type="entry name" value="PROTEIN CLAVATA 3"/>
    <property type="match status" value="1"/>
</dbReference>
<keyword evidence="5" id="KW-0221">Differentiation</keyword>
<dbReference type="GO" id="GO:0005576">
    <property type="term" value="C:extracellular region"/>
    <property type="evidence" value="ECO:0007669"/>
    <property type="project" value="UniProtKB-SubCell"/>
</dbReference>
<comment type="caution">
    <text evidence="8">The sequence shown here is derived from an EMBL/GenBank/DDBJ whole genome shotgun (WGS) entry which is preliminary data.</text>
</comment>
<proteinExistence type="inferred from homology"/>
<keyword evidence="4 7" id="KW-0732">Signal</keyword>
<evidence type="ECO:0000256" key="6">
    <source>
        <dbReference type="SAM" id="MobiDB-lite"/>
    </source>
</evidence>
<evidence type="ECO:0000313" key="9">
    <source>
        <dbReference type="Proteomes" id="UP000323000"/>
    </source>
</evidence>
<accession>A0A5C7IWE2</accession>
<dbReference type="OrthoDB" id="1862509at2759"/>
<dbReference type="InterPro" id="IPR044962">
    <property type="entry name" value="CLV3/ESR"/>
</dbReference>
<organism evidence="8 9">
    <name type="scientific">Acer yangbiense</name>
    <dbReference type="NCBI Taxonomy" id="1000413"/>
    <lineage>
        <taxon>Eukaryota</taxon>
        <taxon>Viridiplantae</taxon>
        <taxon>Streptophyta</taxon>
        <taxon>Embryophyta</taxon>
        <taxon>Tracheophyta</taxon>
        <taxon>Spermatophyta</taxon>
        <taxon>Magnoliopsida</taxon>
        <taxon>eudicotyledons</taxon>
        <taxon>Gunneridae</taxon>
        <taxon>Pentapetalae</taxon>
        <taxon>rosids</taxon>
        <taxon>malvids</taxon>
        <taxon>Sapindales</taxon>
        <taxon>Sapindaceae</taxon>
        <taxon>Hippocastanoideae</taxon>
        <taxon>Acereae</taxon>
        <taxon>Acer</taxon>
    </lineage>
</organism>
<sequence length="91" mass="10116">MASLTQVAFVLILCLVLVQYDSDHFVSGYGYYDAKEAAAHVEMHNRKVLVLSEKQVVGVDGQNMEGWELRTVPSGPDPLHHNANPKKPRTP</sequence>
<evidence type="ECO:0000313" key="8">
    <source>
        <dbReference type="EMBL" id="TXG73535.1"/>
    </source>
</evidence>
<name>A0A5C7IWE2_9ROSI</name>
<dbReference type="AlphaFoldDB" id="A0A5C7IWE2"/>
<comment type="similarity">
    <text evidence="2">Belongs to the CLV3/ESR signal peptide family.</text>
</comment>
<evidence type="ECO:0000256" key="5">
    <source>
        <dbReference type="ARBA" id="ARBA00022782"/>
    </source>
</evidence>
<evidence type="ECO:0000256" key="7">
    <source>
        <dbReference type="SAM" id="SignalP"/>
    </source>
</evidence>